<evidence type="ECO:0000313" key="3">
    <source>
        <dbReference type="Proteomes" id="UP000019132"/>
    </source>
</evidence>
<keyword evidence="3" id="KW-1185">Reference proteome</keyword>
<dbReference type="OMA" id="RENYAVW"/>
<reference evidence="2" key="3">
    <citation type="submission" date="2015-02" db="UniProtKB">
        <authorList>
            <consortium name="EnsemblProtists"/>
        </authorList>
    </citation>
    <scope>IDENTIFICATION</scope>
    <source>
        <strain evidence="2">DAOM BR144</strain>
    </source>
</reference>
<dbReference type="VEuPathDB" id="FungiDB:PYU1_G005049"/>
<dbReference type="EnsemblProtists" id="PYU1_T005060">
    <property type="protein sequence ID" value="PYU1_T005060"/>
    <property type="gene ID" value="PYU1_G005049"/>
</dbReference>
<proteinExistence type="predicted"/>
<keyword evidence="1" id="KW-0812">Transmembrane</keyword>
<dbReference type="STRING" id="431595.K3WJB8"/>
<dbReference type="EMBL" id="GL376564">
    <property type="status" value="NOT_ANNOTATED_CDS"/>
    <property type="molecule type" value="Genomic_DNA"/>
</dbReference>
<evidence type="ECO:0000256" key="1">
    <source>
        <dbReference type="SAM" id="Phobius"/>
    </source>
</evidence>
<keyword evidence="1" id="KW-0472">Membrane</keyword>
<name>K3WJB8_GLOUD</name>
<feature type="transmembrane region" description="Helical" evidence="1">
    <location>
        <begin position="44"/>
        <end position="68"/>
    </location>
</feature>
<keyword evidence="1" id="KW-1133">Transmembrane helix</keyword>
<dbReference type="HOGENOM" id="CLU_014711_2_1_1"/>
<dbReference type="AlphaFoldDB" id="K3WJB8"/>
<evidence type="ECO:0000313" key="2">
    <source>
        <dbReference type="EnsemblProtists" id="PYU1_T005060"/>
    </source>
</evidence>
<feature type="transmembrane region" description="Helical" evidence="1">
    <location>
        <begin position="89"/>
        <end position="106"/>
    </location>
</feature>
<protein>
    <submittedName>
        <fullName evidence="2">Uncharacterized protein</fullName>
    </submittedName>
</protein>
<accession>K3WJB8</accession>
<sequence length="526" mass="59058">MSRVYGEWVHVISAKVKPATRKHERAYSANRVFALHEYCASVSIWRVLSILVLYSAPGLTLVLIFDAIPLQDPREGWRANVTFWIRQGVSTFFICAGVLLQSTLAIQDFSLTAGQISMISLGVGIGCVVTVMLIAALWMFPLPFTQAFAGVPLFIFLNTLVSITLGLSNKELLAKFVDYMKILNVQAMMMVMYPVYTAAFLVLDEVGKLAFVLLLRPLLKKFLKYVSTKVSATDDDLVASCSSSVNIFHAVYMSKCMQSAGTLKVSLAIIAVDIVQNVWAIRRLAKHAEAVREVCRGGGVTVQMHDSQTLLPFVFQLVHKSNHLSPSTLRLGSLNFAVSNKVSQELRRLDAMIVQEATIQVFPSEQLFRTSVAPSLAPQLVERTQEEAIIREAVVLLYASETIAMVEYTEAVVPIIYAVYISILFQLPNARYCQDMDGFTAEKLRAVVTNILAYGSMELLSLLYMERKIRQQFGVSACYQLAFALENEWKFYQTQFFIWTLVVFEFSLAHTGVDFSFQFKWNSNEH</sequence>
<dbReference type="InParanoid" id="K3WJB8"/>
<reference evidence="3" key="1">
    <citation type="journal article" date="2010" name="Genome Biol.">
        <title>Genome sequence of the necrotrophic plant pathogen Pythium ultimum reveals original pathogenicity mechanisms and effector repertoire.</title>
        <authorList>
            <person name="Levesque C.A."/>
            <person name="Brouwer H."/>
            <person name="Cano L."/>
            <person name="Hamilton J.P."/>
            <person name="Holt C."/>
            <person name="Huitema E."/>
            <person name="Raffaele S."/>
            <person name="Robideau G.P."/>
            <person name="Thines M."/>
            <person name="Win J."/>
            <person name="Zerillo M.M."/>
            <person name="Beakes G.W."/>
            <person name="Boore J.L."/>
            <person name="Busam D."/>
            <person name="Dumas B."/>
            <person name="Ferriera S."/>
            <person name="Fuerstenberg S.I."/>
            <person name="Gachon C.M."/>
            <person name="Gaulin E."/>
            <person name="Govers F."/>
            <person name="Grenville-Briggs L."/>
            <person name="Horner N."/>
            <person name="Hostetler J."/>
            <person name="Jiang R.H."/>
            <person name="Johnson J."/>
            <person name="Krajaejun T."/>
            <person name="Lin H."/>
            <person name="Meijer H.J."/>
            <person name="Moore B."/>
            <person name="Morris P."/>
            <person name="Phuntmart V."/>
            <person name="Puiu D."/>
            <person name="Shetty J."/>
            <person name="Stajich J.E."/>
            <person name="Tripathy S."/>
            <person name="Wawra S."/>
            <person name="van West P."/>
            <person name="Whitty B.R."/>
            <person name="Coutinho P.M."/>
            <person name="Henrissat B."/>
            <person name="Martin F."/>
            <person name="Thomas P.D."/>
            <person name="Tyler B.M."/>
            <person name="De Vries R.P."/>
            <person name="Kamoun S."/>
            <person name="Yandell M."/>
            <person name="Tisserat N."/>
            <person name="Buell C.R."/>
        </authorList>
    </citation>
    <scope>NUCLEOTIDE SEQUENCE</scope>
    <source>
        <strain evidence="3">DAOM:BR144</strain>
    </source>
</reference>
<organism evidence="2 3">
    <name type="scientific">Globisporangium ultimum (strain ATCC 200006 / CBS 805.95 / DAOM BR144)</name>
    <name type="common">Pythium ultimum</name>
    <dbReference type="NCBI Taxonomy" id="431595"/>
    <lineage>
        <taxon>Eukaryota</taxon>
        <taxon>Sar</taxon>
        <taxon>Stramenopiles</taxon>
        <taxon>Oomycota</taxon>
        <taxon>Peronosporomycetes</taxon>
        <taxon>Pythiales</taxon>
        <taxon>Pythiaceae</taxon>
        <taxon>Globisporangium</taxon>
    </lineage>
</organism>
<dbReference type="Proteomes" id="UP000019132">
    <property type="component" value="Unassembled WGS sequence"/>
</dbReference>
<dbReference type="eggNOG" id="ENOG502RVT3">
    <property type="taxonomic scope" value="Eukaryota"/>
</dbReference>
<feature type="transmembrane region" description="Helical" evidence="1">
    <location>
        <begin position="147"/>
        <end position="167"/>
    </location>
</feature>
<feature type="transmembrane region" description="Helical" evidence="1">
    <location>
        <begin position="187"/>
        <end position="215"/>
    </location>
</feature>
<feature type="transmembrane region" description="Helical" evidence="1">
    <location>
        <begin position="118"/>
        <end position="140"/>
    </location>
</feature>
<reference evidence="3" key="2">
    <citation type="submission" date="2010-04" db="EMBL/GenBank/DDBJ databases">
        <authorList>
            <person name="Buell R."/>
            <person name="Hamilton J."/>
            <person name="Hostetler J."/>
        </authorList>
    </citation>
    <scope>NUCLEOTIDE SEQUENCE [LARGE SCALE GENOMIC DNA]</scope>
    <source>
        <strain evidence="3">DAOM:BR144</strain>
    </source>
</reference>